<dbReference type="Gene3D" id="3.30.559.10">
    <property type="entry name" value="Chloramphenicol acetyltransferase-like domain"/>
    <property type="match status" value="4"/>
</dbReference>
<dbReference type="Pfam" id="PF00501">
    <property type="entry name" value="AMP-binding"/>
    <property type="match status" value="3"/>
</dbReference>
<dbReference type="InterPro" id="IPR001242">
    <property type="entry name" value="Condensation_dom"/>
</dbReference>
<evidence type="ECO:0000256" key="3">
    <source>
        <dbReference type="ARBA" id="ARBA00022553"/>
    </source>
</evidence>
<dbReference type="CDD" id="cd12116">
    <property type="entry name" value="A_NRPS_Ta1_like"/>
    <property type="match status" value="1"/>
</dbReference>
<dbReference type="EMBL" id="CP108188">
    <property type="protein sequence ID" value="WTR69709.1"/>
    <property type="molecule type" value="Genomic_DNA"/>
</dbReference>
<dbReference type="PROSITE" id="PS00455">
    <property type="entry name" value="AMP_BINDING"/>
    <property type="match status" value="3"/>
</dbReference>
<evidence type="ECO:0000259" key="5">
    <source>
        <dbReference type="PROSITE" id="PS50075"/>
    </source>
</evidence>
<keyword evidence="2" id="KW-0596">Phosphopantetheine</keyword>
<sequence>MSRTPRKIEDILSLAPLQEGLLFHSVYDEEGLDPYVVQISFDIEGALDTAALRTAAQALLARHANLRVAFRQRKNGDWAQLVMREVPLPWTETDLTGLPEDERGAAADAAVAADRATRFDVTRPPLLRFTLLRTGAAVHRLVLTNHHLLMDGWSLPVLMGELFALYDTGADTGSLPPARPYRDYLAWLERQDKDAARDAWREAYADLAEPTHVAPDAGRAAVAGAEVQTVLDSDATTALGEIARGRGLTLNSVVQAAWAIALSTHTGRDDIVFGTTVNGRPPEIDGVERMVGLFINTLPTRVRLRPAEPLAALVTRVQDEQARLTPHQHLGLAEVQRAVGHGELFDTSMVFQNYPVSRTGAAGTGIGAAISLVPGKNREATHYPLLLIASARDTMRFRLNYRPDVFDAATAQRVLDRFGRVLRGLVADPDQPVGRLALLGEDERHDALIRWNDTARDVPEDITVLDLFREQAARTPHAAAVTGSDGTLDYAELDARSSRLAHLLVARGAAPERFVGIALPRTTEMVVALLAVLKTGAAYLPVDPDYPAERIEFMLDDTRPTLLVTTRDLAGILPDTGTPPLHLDDPELADALAALPATAPTDADRHSPLRPAHPAYVIYTSGSTGRPKGVVIEHRSLGAYLQWGRDAYPAMTGTSLLHSPISFDLTVTALYTTLVSGGLVRVAELDETTAEGATPTFLKGTPSVLALLEALPADVSPSGLVMLGGELLLGEVIDRWRARRPEADVLNVYGATEATVNSVQYRIPAGAPSPTGPVPVGRPFWNTRVYVLDSALRPVPAGVPGEAYIAGTGLARGYWHRAGLTSERFVANPYGPPGSRMYRTGDVLRWNHDGLLEFVGRGDGQVKLRGYRIELGEIEAVLAAHDHVTQAAVLLREDQPGDKRLVAYAATGGRPVTPEDLRALAAEQLPEYMVPSAFVTLDAFPLTPNGKLDRKALPAPEYGTGSESAGRAPRSPREEILAGLFAETLGLTTAVSIDDDFFRLGGHSLLATKLVSRIRSVLGAEMAIRQLFDTPTVAGLSGALDTGNAGARPALTAAAPRPDRIPLSYAQQRLWFLNKFEGPSAAYNSPVALRMSGSLDRDALRAAIGDLTGRHESLRTVFAEDGEGAAHQVVLDAGDGAGTGSGADTGFTVVEVDEAGLRDALLAAARHTFDLTRDTPLRVWLFELGADEHVLLLLTHHVATDAWSRAPLARDLTTAYTARVSGRAPAWQPLPVQYADYSIWQRDLLGTGDGADGELARQLGHWQKTLAGLPEELALPFDRPRPATASHEGDTITFELSPELHERLGRLSRDHRASFFMVLQAGLATLLSRLGAGEDIPLGTPIAGRTDDALDDLVGFFVNTLVLRTDVSGDPTFAELIERVRVADLEAYAHQDLPFERLVEAVNPERSLARHPLFQTMLNLNNAGPVEALDEIAKLPGLTVRHEPLETNRVKFDLGFSFAESHSTTGTPGGLRGALQYRTDLFDRVTAQGIADRFVRVLGELSADPARPVGDVEVLDVVERERVLVGWNGEVRDVRDVSLPVLFGEQVARTPDAVAVVCDGRSLTYGELDRWSNRVARWLVGRGVGVESFVGVMLPRSVELVVALLGVVKAGGAYVPVDVEYPADRVAQILGDARPVMVIDDLSVLAEADGFADDPVAVSVSLSHPVYVIFTSGSTGRPKGVVVEHRSVGAYLERARAVYGDASGSSLLHSSVAFDLTVTALYTPLVSGGCVVLGDLDENAGRGSTGRPSFMKVTPSHLGLLEALPAEVSPSGTLVTGGEALVGEALASWRDVHPDARVVNAYGPTEATVNCTDFWVEPGAVVGSGPVPIGRPFWNTRAYVLDARLRPVAPGVAGELYVAGVVLARGYWERPDLTSERFVADPFGPAGARMYRTGDVARWNAEGQLVYVGRVDDQVKVRGFRIELGEIQAVVSAFPSISRAAVVVREDRAGDQRLVGYVVGSAEGLREFVAQRLPDYMVPSAFVELDELPLTSNGKLDRKALPAPDYVTESAGRAPRSPREEVLAGLFAEILGLASGAVSIDDDFFRLGGHSLLATKLVSRIRSVLDAELPIRQLFETPTVAGLADALEQVGGAARRGVVAVVPRPGRIPLSYAQQRLWFLNQFEGPSATYNAPVALRLTGSLDREALRLALSDVATRHESLRTVFAEDADGAHQIVLPVDTADIPLPLHRIDEDGLTEALAVSAAHSFDLSRELPFRAELFALAEDDHVLLLVTHHIVSDAWSRGPLARDLTTAYATRVAGEVPVGEPLPVQYADYSLWQREVLGSEEDAESEISRQLTYWKDALAGVPDELELPFDRSRPAVASYRGDRLSFRLPEELATAIERTARGAQASPFMVLQAALAALLTRMGAGEDIPIGTPIAGRTDDALDDLIGVFLNTLVLRTDTAGNPTFGDLVARVRETSLRAYAHQDLPFERLVEAVNPERSLARHPLFQVLLTFNNTDYQGALDTLDELPGLTVGRQSVESSAAKFDLAFGFSERAGGLDGVLEFSTDLFDRDTAVSLVDRLLRLLTAAVAAPSTPIGSLALLDGVEEELVVSGWNETVCEVPGRSVVELFAERVRLSPDAVAVVAGGESVSYAELDARAERLARVLVARGVVAERFVAVALPRSVELVVALLAVWKAGAAYLPLDTEYPADRLAYMLADADPTLVLTDSRIRAELPDFTMPALLLDTQETQAALAEDVPSDAAPLAPPTSSRSAYVIYTSGSTGRPKGVVVPQGALVNFLASMGDRFGLGVEDRLLAVTTVGFDIAGLELFVPLLSGAAVVVAARDVVRDPAGLCRLAVEARATVMQATPSLWRAVLAEDPSVVERLRVLVGGEALPSDLAVGLAERGVSVTNLYGPTETTVWSTAWEVTRDSARAPRIGRPIWNTQVFVLDGGLRPVPVGVPGELYIAGEGVVRGYHGRSGLTAERFVADPFGAAGSRMYRTGDLVRWTKEGELEYLSRVDDQVKLRGFRIELGEIEAVLASHESVAQAAVLVREDRPGDKRLAAYVVATSDSTGPVIADLRALAAEQLPEYMVPSAFVTLDVFPLTPNGKLDRRALPAPEYGVESAGRAPRSPREEILAGLFAETLGLAHAVSIDDDFFQLGGHSLLATKLVSRIRSVLDVELAVRQIFEAPTVAALAARLDESARGRVRVKAVARRPERLPLSLAQQRLWFLHQFEGPSSTYDIPVALRLSGPLDEEALGRALTEVVIRHESLRTVFAEDTDGSAHQIVLDAARAAEVELLTTDVAADALDDALRAEIRTPFDLTRDLPLRARLFRLGDDEYVLLAVVHHIAGDAWSMGPLARDLATAYAAHTLGSAPAWQPLPVQYADYSLWQRELLGSEEDAQSELSRQLSYWRETLAGLPEELVLPFDRPRPATASYEGDRVTFAFPEGLHERLTEVARDHRASFFMVLQAGLATLLSRLGAGDDIPLGTPVAGRTDDALDDLVGFFVNTLVLRTDVSGDPTFAELIERVRVADLEAYAHQDLPFERLVEAVNPERSLARHPLFQTMLVLNNTESEAASAVAALPGLDVTSQSVGAGAAKFDLSFRLSEHGGALDFSTDLFDRVTAQGIADRFVRVLGELSADPARPVGDVEVLDVVERERVLVGWNGEVCDVRDVSLPVLFGEQVARTPDAVAVVCDGRSLTYGELDRWSNRVARWLVGRGWVSSRLWG</sequence>
<evidence type="ECO:0000256" key="4">
    <source>
        <dbReference type="SAM" id="MobiDB-lite"/>
    </source>
</evidence>
<evidence type="ECO:0000256" key="2">
    <source>
        <dbReference type="ARBA" id="ARBA00022450"/>
    </source>
</evidence>
<reference evidence="6 7" key="1">
    <citation type="submission" date="2022-10" db="EMBL/GenBank/DDBJ databases">
        <title>The complete genomes of actinobacterial strains from the NBC collection.</title>
        <authorList>
            <person name="Joergensen T.S."/>
            <person name="Alvarez Arevalo M."/>
            <person name="Sterndorff E.B."/>
            <person name="Faurdal D."/>
            <person name="Vuksanovic O."/>
            <person name="Mourched A.-S."/>
            <person name="Charusanti P."/>
            <person name="Shaw S."/>
            <person name="Blin K."/>
            <person name="Weber T."/>
        </authorList>
    </citation>
    <scope>NUCLEOTIDE SEQUENCE [LARGE SCALE GENOMIC DNA]</scope>
    <source>
        <strain evidence="6 7">NBC_00123</strain>
    </source>
</reference>
<dbReference type="InterPro" id="IPR009081">
    <property type="entry name" value="PP-bd_ACP"/>
</dbReference>
<dbReference type="Pfam" id="PF00550">
    <property type="entry name" value="PP-binding"/>
    <property type="match status" value="3"/>
</dbReference>
<keyword evidence="7" id="KW-1185">Reference proteome</keyword>
<dbReference type="PROSITE" id="PS00012">
    <property type="entry name" value="PHOSPHOPANTETHEINE"/>
    <property type="match status" value="3"/>
</dbReference>
<dbReference type="SUPFAM" id="SSF47336">
    <property type="entry name" value="ACP-like"/>
    <property type="match status" value="3"/>
</dbReference>
<dbReference type="SUPFAM" id="SSF56801">
    <property type="entry name" value="Acetyl-CoA synthetase-like"/>
    <property type="match status" value="4"/>
</dbReference>
<dbReference type="InterPro" id="IPR020806">
    <property type="entry name" value="PKS_PP-bd"/>
</dbReference>
<dbReference type="CDD" id="cd19543">
    <property type="entry name" value="DCL_NRPS"/>
    <property type="match status" value="1"/>
</dbReference>
<name>A0ABZ1L9H2_9ACTN</name>
<evidence type="ECO:0000256" key="1">
    <source>
        <dbReference type="ARBA" id="ARBA00001957"/>
    </source>
</evidence>
<dbReference type="InterPro" id="IPR036736">
    <property type="entry name" value="ACP-like_sf"/>
</dbReference>
<accession>A0ABZ1L9H2</accession>
<dbReference type="Gene3D" id="3.30.300.30">
    <property type="match status" value="3"/>
</dbReference>
<feature type="domain" description="Carrier" evidence="5">
    <location>
        <begin position="2014"/>
        <end position="2091"/>
    </location>
</feature>
<dbReference type="InterPro" id="IPR006162">
    <property type="entry name" value="Ppantetheine_attach_site"/>
</dbReference>
<protein>
    <submittedName>
        <fullName evidence="6">Amino acid adenylation domain-containing protein</fullName>
    </submittedName>
</protein>
<dbReference type="CDD" id="cd05930">
    <property type="entry name" value="A_NRPS"/>
    <property type="match status" value="2"/>
</dbReference>
<dbReference type="Pfam" id="PF00668">
    <property type="entry name" value="Condensation"/>
    <property type="match status" value="4"/>
</dbReference>
<dbReference type="InterPro" id="IPR025110">
    <property type="entry name" value="AMP-bd_C"/>
</dbReference>
<dbReference type="Gene3D" id="3.30.559.30">
    <property type="entry name" value="Nonribosomal peptide synthetase, condensation domain"/>
    <property type="match status" value="4"/>
</dbReference>
<dbReference type="SMART" id="SM00823">
    <property type="entry name" value="PKS_PP"/>
    <property type="match status" value="3"/>
</dbReference>
<dbReference type="NCBIfam" id="TIGR01733">
    <property type="entry name" value="AA-adenyl-dom"/>
    <property type="match status" value="3"/>
</dbReference>
<dbReference type="InterPro" id="IPR042099">
    <property type="entry name" value="ANL_N_sf"/>
</dbReference>
<dbReference type="InterPro" id="IPR010071">
    <property type="entry name" value="AA_adenyl_dom"/>
</dbReference>
<dbReference type="InterPro" id="IPR045851">
    <property type="entry name" value="AMP-bd_C_sf"/>
</dbReference>
<feature type="domain" description="Carrier" evidence="5">
    <location>
        <begin position="3077"/>
        <end position="3153"/>
    </location>
</feature>
<proteinExistence type="predicted"/>
<dbReference type="InterPro" id="IPR000873">
    <property type="entry name" value="AMP-dep_synth/lig_dom"/>
</dbReference>
<gene>
    <name evidence="6" type="ORF">OG814_10740</name>
</gene>
<dbReference type="NCBIfam" id="NF003417">
    <property type="entry name" value="PRK04813.1"/>
    <property type="match status" value="4"/>
</dbReference>
<dbReference type="InterPro" id="IPR020845">
    <property type="entry name" value="AMP-binding_CS"/>
</dbReference>
<dbReference type="CDD" id="cd19540">
    <property type="entry name" value="LCL_NRPS-like"/>
    <property type="match status" value="3"/>
</dbReference>
<dbReference type="Gene3D" id="3.40.50.980">
    <property type="match status" value="4"/>
</dbReference>
<evidence type="ECO:0000313" key="7">
    <source>
        <dbReference type="Proteomes" id="UP001622594"/>
    </source>
</evidence>
<evidence type="ECO:0000313" key="6">
    <source>
        <dbReference type="EMBL" id="WTR69709.1"/>
    </source>
</evidence>
<dbReference type="InterPro" id="IPR023213">
    <property type="entry name" value="CAT-like_dom_sf"/>
</dbReference>
<dbReference type="RefSeq" id="WP_406334180.1">
    <property type="nucleotide sequence ID" value="NZ_CP108188.1"/>
</dbReference>
<dbReference type="PANTHER" id="PTHR45527">
    <property type="entry name" value="NONRIBOSOMAL PEPTIDE SYNTHETASE"/>
    <property type="match status" value="1"/>
</dbReference>
<comment type="cofactor">
    <cofactor evidence="1">
        <name>pantetheine 4'-phosphate</name>
        <dbReference type="ChEBI" id="CHEBI:47942"/>
    </cofactor>
</comment>
<dbReference type="Proteomes" id="UP001622594">
    <property type="component" value="Chromosome"/>
</dbReference>
<dbReference type="PROSITE" id="PS50075">
    <property type="entry name" value="CARRIER"/>
    <property type="match status" value="3"/>
</dbReference>
<dbReference type="SUPFAM" id="SSF52777">
    <property type="entry name" value="CoA-dependent acyltransferases"/>
    <property type="match status" value="8"/>
</dbReference>
<organism evidence="6 7">
    <name type="scientific">Streptomyces zaomyceticus</name>
    <dbReference type="NCBI Taxonomy" id="68286"/>
    <lineage>
        <taxon>Bacteria</taxon>
        <taxon>Bacillati</taxon>
        <taxon>Actinomycetota</taxon>
        <taxon>Actinomycetes</taxon>
        <taxon>Kitasatosporales</taxon>
        <taxon>Streptomycetaceae</taxon>
        <taxon>Streptomyces</taxon>
    </lineage>
</organism>
<dbReference type="Gene3D" id="1.10.1200.10">
    <property type="entry name" value="ACP-like"/>
    <property type="match status" value="3"/>
</dbReference>
<dbReference type="Pfam" id="PF13193">
    <property type="entry name" value="AMP-binding_C"/>
    <property type="match status" value="3"/>
</dbReference>
<dbReference type="PANTHER" id="PTHR45527:SF1">
    <property type="entry name" value="FATTY ACID SYNTHASE"/>
    <property type="match status" value="1"/>
</dbReference>
<feature type="region of interest" description="Disordered" evidence="4">
    <location>
        <begin position="950"/>
        <end position="970"/>
    </location>
</feature>
<dbReference type="Gene3D" id="3.40.50.12780">
    <property type="entry name" value="N-terminal domain of ligase-like"/>
    <property type="match status" value="2"/>
</dbReference>
<dbReference type="Gene3D" id="2.30.38.10">
    <property type="entry name" value="Luciferase, Domain 3"/>
    <property type="match status" value="2"/>
</dbReference>
<keyword evidence="3" id="KW-0597">Phosphoprotein</keyword>
<feature type="domain" description="Carrier" evidence="5">
    <location>
        <begin position="968"/>
        <end position="1044"/>
    </location>
</feature>